<dbReference type="GO" id="GO:0000428">
    <property type="term" value="C:DNA-directed RNA polymerase complex"/>
    <property type="evidence" value="ECO:0007669"/>
    <property type="project" value="UniProtKB-KW"/>
</dbReference>
<feature type="domain" description="Zinc finger CHC2-type" evidence="10">
    <location>
        <begin position="242"/>
        <end position="297"/>
    </location>
</feature>
<proteinExistence type="predicted"/>
<dbReference type="Pfam" id="PF18813">
    <property type="entry name" value="PBECR4"/>
    <property type="match status" value="1"/>
</dbReference>
<dbReference type="SUPFAM" id="SSF57783">
    <property type="entry name" value="Zinc beta-ribbon"/>
    <property type="match status" value="1"/>
</dbReference>
<dbReference type="EMBL" id="CP012713">
    <property type="protein sequence ID" value="ALF17350.1"/>
    <property type="molecule type" value="Genomic_DNA"/>
</dbReference>
<protein>
    <recommendedName>
        <fullName evidence="14">Toprim domain-containing protein</fullName>
    </recommendedName>
</protein>
<keyword evidence="8" id="KW-0862">Zinc</keyword>
<sequence length="570" mass="67829">MLKEKTYKVQEIFDWYKKFENIDIKIQGNTKEFDIEIRNKYLPHLLGLQYINSNENNIRGKRLYSYIKDNNLSDQEILSRVEQNYGPGKRRDIYNRIETFQNFFKNLEEGIIVEKTLATKMNVNYLIIQNKDDEFYHLGILSGSNGALLVEFENIEDKREKDFLKTYFVESNKEYFKGTDIVEQIKSIERYDEKEKEYMPFSFDDEKNKSLLKKYYFEKKEKAKEFLEEYLQKKGINTKELFRCISPEHEDKNPSMSFYKKKNKCTCFACGKNYDIFDLVKMEYGLKTFPEQLKKVEEFMKNPKLIEDANKTIYSKKNVTVELGEEIEKNKSTSNKKKSVLDPNNPDDIERIIKYQNYIKYCMFNLKDCNYLTKRGISKKIQEEYHIGYDPNFKYASFKKAIIIPTYYGCLTARNIDDTSNDRLRKLGNAQIFHYDRIKENPGKDFYIVEGEIDALSIAEAGKKAIALGSVNEINLLVNKLKEDRFENKFILMLDNDEIGRKSEEILYIKLKEIGINVEKTNILGKYKDPNEFLMKDREKFISLFQEKEKEKENFWEKKLNNKKSNGIER</sequence>
<dbReference type="SUPFAM" id="SSF56731">
    <property type="entry name" value="DNA primase core"/>
    <property type="match status" value="1"/>
</dbReference>
<dbReference type="Proteomes" id="UP000063147">
    <property type="component" value="Chromosome"/>
</dbReference>
<dbReference type="InterPro" id="IPR036977">
    <property type="entry name" value="DNA_primase_Znf_CHC2"/>
</dbReference>
<feature type="domain" description="Toprim" evidence="11">
    <location>
        <begin position="444"/>
        <end position="516"/>
    </location>
</feature>
<dbReference type="Gene3D" id="3.90.580.10">
    <property type="entry name" value="Zinc finger, CHC2-type domain"/>
    <property type="match status" value="1"/>
</dbReference>
<dbReference type="GO" id="GO:0006269">
    <property type="term" value="P:DNA replication, synthesis of primer"/>
    <property type="evidence" value="ECO:0007669"/>
    <property type="project" value="UniProtKB-KW"/>
</dbReference>
<evidence type="ECO:0000256" key="7">
    <source>
        <dbReference type="ARBA" id="ARBA00022771"/>
    </source>
</evidence>
<dbReference type="PANTHER" id="PTHR30313:SF2">
    <property type="entry name" value="DNA PRIMASE"/>
    <property type="match status" value="1"/>
</dbReference>
<dbReference type="OrthoDB" id="89531at2"/>
<keyword evidence="7" id="KW-0863">Zinc-finger</keyword>
<evidence type="ECO:0000313" key="12">
    <source>
        <dbReference type="EMBL" id="ALF17350.1"/>
    </source>
</evidence>
<keyword evidence="4" id="KW-0548">Nucleotidyltransferase</keyword>
<keyword evidence="1" id="KW-0240">DNA-directed RNA polymerase</keyword>
<keyword evidence="2" id="KW-0639">Primosome</keyword>
<dbReference type="SMART" id="SM00400">
    <property type="entry name" value="ZnF_CHCC"/>
    <property type="match status" value="1"/>
</dbReference>
<evidence type="ECO:0000256" key="9">
    <source>
        <dbReference type="ARBA" id="ARBA00023163"/>
    </source>
</evidence>
<dbReference type="GO" id="GO:1990077">
    <property type="term" value="C:primosome complex"/>
    <property type="evidence" value="ECO:0007669"/>
    <property type="project" value="UniProtKB-KW"/>
</dbReference>
<dbReference type="SMART" id="SM00493">
    <property type="entry name" value="TOPRIM"/>
    <property type="match status" value="1"/>
</dbReference>
<keyword evidence="5" id="KW-0235">DNA replication</keyword>
<name>A0A0M4SCN0_9FUSO</name>
<evidence type="ECO:0000313" key="13">
    <source>
        <dbReference type="Proteomes" id="UP000063147"/>
    </source>
</evidence>
<dbReference type="Gene3D" id="3.40.1360.10">
    <property type="match status" value="1"/>
</dbReference>
<dbReference type="RefSeq" id="WP_060675907.1">
    <property type="nucleotide sequence ID" value="NZ_CP012713.1"/>
</dbReference>
<evidence type="ECO:0000259" key="11">
    <source>
        <dbReference type="SMART" id="SM00493"/>
    </source>
</evidence>
<dbReference type="GO" id="GO:0005737">
    <property type="term" value="C:cytoplasm"/>
    <property type="evidence" value="ECO:0007669"/>
    <property type="project" value="TreeGrafter"/>
</dbReference>
<evidence type="ECO:0008006" key="14">
    <source>
        <dbReference type="Google" id="ProtNLM"/>
    </source>
</evidence>
<keyword evidence="3" id="KW-0808">Transferase</keyword>
<evidence type="ECO:0000259" key="10">
    <source>
        <dbReference type="SMART" id="SM00400"/>
    </source>
</evidence>
<dbReference type="GO" id="GO:0003899">
    <property type="term" value="F:DNA-directed RNA polymerase activity"/>
    <property type="evidence" value="ECO:0007669"/>
    <property type="project" value="InterPro"/>
</dbReference>
<accession>A0A0M4SCN0</accession>
<dbReference type="CDD" id="cd01029">
    <property type="entry name" value="TOPRIM_primases"/>
    <property type="match status" value="1"/>
</dbReference>
<dbReference type="InterPro" id="IPR034154">
    <property type="entry name" value="TOPRIM_DnaG/twinkle"/>
</dbReference>
<dbReference type="InterPro" id="IPR050219">
    <property type="entry name" value="DnaG_primase"/>
</dbReference>
<gene>
    <name evidence="12" type="ORF">RN98_03880</name>
</gene>
<keyword evidence="9" id="KW-0804">Transcription</keyword>
<evidence type="ECO:0000256" key="5">
    <source>
        <dbReference type="ARBA" id="ARBA00022705"/>
    </source>
</evidence>
<dbReference type="GO" id="GO:0008270">
    <property type="term" value="F:zinc ion binding"/>
    <property type="evidence" value="ECO:0007669"/>
    <property type="project" value="UniProtKB-KW"/>
</dbReference>
<reference evidence="13" key="1">
    <citation type="submission" date="2015-09" db="EMBL/GenBank/DDBJ databases">
        <authorList>
            <person name="Kook J.-K."/>
            <person name="Park S.-N."/>
            <person name="Lim Y.K."/>
            <person name="Jo E."/>
        </authorList>
    </citation>
    <scope>NUCLEOTIDE SEQUENCE [LARGE SCALE GENOMIC DNA]</scope>
    <source>
        <strain evidence="13">KCOM 1279</strain>
    </source>
</reference>
<evidence type="ECO:0000256" key="2">
    <source>
        <dbReference type="ARBA" id="ARBA00022515"/>
    </source>
</evidence>
<dbReference type="PANTHER" id="PTHR30313">
    <property type="entry name" value="DNA PRIMASE"/>
    <property type="match status" value="1"/>
</dbReference>
<evidence type="ECO:0000256" key="6">
    <source>
        <dbReference type="ARBA" id="ARBA00022723"/>
    </source>
</evidence>
<dbReference type="InterPro" id="IPR006171">
    <property type="entry name" value="TOPRIM_dom"/>
</dbReference>
<dbReference type="InterPro" id="IPR002694">
    <property type="entry name" value="Znf_CHC2"/>
</dbReference>
<dbReference type="Pfam" id="PF13155">
    <property type="entry name" value="Toprim_2"/>
    <property type="match status" value="1"/>
</dbReference>
<evidence type="ECO:0000256" key="8">
    <source>
        <dbReference type="ARBA" id="ARBA00022833"/>
    </source>
</evidence>
<keyword evidence="6" id="KW-0479">Metal-binding</keyword>
<dbReference type="Pfam" id="PF01807">
    <property type="entry name" value="Zn_ribbon_DnaG"/>
    <property type="match status" value="1"/>
</dbReference>
<organism evidence="12 13">
    <name type="scientific">Fusobacterium animalis</name>
    <dbReference type="NCBI Taxonomy" id="76859"/>
    <lineage>
        <taxon>Bacteria</taxon>
        <taxon>Fusobacteriati</taxon>
        <taxon>Fusobacteriota</taxon>
        <taxon>Fusobacteriia</taxon>
        <taxon>Fusobacteriales</taxon>
        <taxon>Fusobacteriaceae</taxon>
        <taxon>Fusobacterium</taxon>
    </lineage>
</organism>
<evidence type="ECO:0000256" key="3">
    <source>
        <dbReference type="ARBA" id="ARBA00022679"/>
    </source>
</evidence>
<evidence type="ECO:0000256" key="1">
    <source>
        <dbReference type="ARBA" id="ARBA00022478"/>
    </source>
</evidence>
<dbReference type="GO" id="GO:0003677">
    <property type="term" value="F:DNA binding"/>
    <property type="evidence" value="ECO:0007669"/>
    <property type="project" value="InterPro"/>
</dbReference>
<dbReference type="PATRIC" id="fig|76859.3.peg.765"/>
<dbReference type="InterPro" id="IPR041420">
    <property type="entry name" value="PBECR4"/>
</dbReference>
<evidence type="ECO:0000256" key="4">
    <source>
        <dbReference type="ARBA" id="ARBA00022695"/>
    </source>
</evidence>
<dbReference type="AlphaFoldDB" id="A0A0M4SCN0"/>